<dbReference type="HOGENOM" id="CLU_2692930_0_0_1"/>
<sequence>MISPVAKAKIMKKIAKEYSEKRDPDIINAFACDATQVLSKISSVLLKAVQHLGRIGHGQKIAGSQQIKALSGRR</sequence>
<dbReference type="EMBL" id="FR824217">
    <property type="protein sequence ID" value="CCA22888.1"/>
    <property type="molecule type" value="Genomic_DNA"/>
</dbReference>
<accession>F0WNJ7</accession>
<name>F0WNJ7_9STRA</name>
<proteinExistence type="predicted"/>
<dbReference type="AlphaFoldDB" id="F0WNJ7"/>
<reference evidence="1" key="2">
    <citation type="submission" date="2011-02" db="EMBL/GenBank/DDBJ databases">
        <authorList>
            <person name="MacLean D."/>
        </authorList>
    </citation>
    <scope>NUCLEOTIDE SEQUENCE</scope>
</reference>
<evidence type="ECO:0000313" key="1">
    <source>
        <dbReference type="EMBL" id="CCA22888.1"/>
    </source>
</evidence>
<organism evidence="1">
    <name type="scientific">Albugo laibachii Nc14</name>
    <dbReference type="NCBI Taxonomy" id="890382"/>
    <lineage>
        <taxon>Eukaryota</taxon>
        <taxon>Sar</taxon>
        <taxon>Stramenopiles</taxon>
        <taxon>Oomycota</taxon>
        <taxon>Peronosporomycetes</taxon>
        <taxon>Albuginales</taxon>
        <taxon>Albuginaceae</taxon>
        <taxon>Albugo</taxon>
    </lineage>
</organism>
<protein>
    <submittedName>
        <fullName evidence="1">AlNc14C172G8020 protein</fullName>
    </submittedName>
</protein>
<gene>
    <name evidence="1" type="primary">AlNc14C172G8020</name>
    <name evidence="1" type="ORF">ALNC14_090310</name>
</gene>
<reference evidence="1" key="1">
    <citation type="journal article" date="2011" name="PLoS Biol.">
        <title>Gene gain and loss during evolution of obligate parasitism in the white rust pathogen of Arabidopsis thaliana.</title>
        <authorList>
            <person name="Kemen E."/>
            <person name="Gardiner A."/>
            <person name="Schultz-Larsen T."/>
            <person name="Kemen A.C."/>
            <person name="Balmuth A.L."/>
            <person name="Robert-Seilaniantz A."/>
            <person name="Bailey K."/>
            <person name="Holub E."/>
            <person name="Studholme D.J."/>
            <person name="Maclean D."/>
            <person name="Jones J.D."/>
        </authorList>
    </citation>
    <scope>NUCLEOTIDE SEQUENCE</scope>
</reference>